<feature type="active site" description="Proton acceptor" evidence="10">
    <location>
        <position position="80"/>
    </location>
</feature>
<dbReference type="Proteomes" id="UP000034954">
    <property type="component" value="Unassembled WGS sequence"/>
</dbReference>
<sequence>MTSFVNTLHAKTILIATQNEKKRAEIKEILKDVPGIRLRGPEDFPFLPLVEEDGTTFQENAVKKAIPLAKACNTWAMADDSGLEIDALGGRPGVYSCRYAGANATDEKNREKVLSELRGVPRERRTAGFVCAIALAGPQGLFFVVEGRCEGFITEEPKGKYGFGYDSIFYAPDHRQTFAELNPAIKNRISHRAHALMQFKEKIEPLIRRR</sequence>
<feature type="binding site" evidence="10">
    <location>
        <position position="51"/>
    </location>
    <ligand>
        <name>Mg(2+)</name>
        <dbReference type="ChEBI" id="CHEBI:18420"/>
    </ligand>
</feature>
<keyword evidence="7 10" id="KW-0546">Nucleotide metabolism</keyword>
<protein>
    <recommendedName>
        <fullName evidence="10">dITP/XTP pyrophosphatase</fullName>
        <ecNumber evidence="10">3.6.1.66</ecNumber>
    </recommendedName>
    <alternativeName>
        <fullName evidence="10">Non-canonical purine NTP pyrophosphatase</fullName>
    </alternativeName>
    <alternativeName>
        <fullName evidence="10">Non-standard purine NTP pyrophosphatase</fullName>
    </alternativeName>
    <alternativeName>
        <fullName evidence="10">Nucleoside-triphosphate diphosphatase</fullName>
    </alternativeName>
    <alternativeName>
        <fullName evidence="10">Nucleoside-triphosphate pyrophosphatase</fullName>
        <shortName evidence="10">NTPase</shortName>
    </alternativeName>
</protein>
<evidence type="ECO:0000256" key="8">
    <source>
        <dbReference type="ARBA" id="ARBA00051875"/>
    </source>
</evidence>
<dbReference type="GO" id="GO:0009146">
    <property type="term" value="P:purine nucleoside triphosphate catabolic process"/>
    <property type="evidence" value="ECO:0007669"/>
    <property type="project" value="UniProtKB-UniRule"/>
</dbReference>
<dbReference type="InterPro" id="IPR002637">
    <property type="entry name" value="RdgB/HAM1"/>
</dbReference>
<comment type="caution">
    <text evidence="12">The sequence shown here is derived from an EMBL/GenBank/DDBJ whole genome shotgun (WGS) entry which is preliminary data.</text>
</comment>
<feature type="binding site" evidence="10">
    <location>
        <position position="80"/>
    </location>
    <ligand>
        <name>Mg(2+)</name>
        <dbReference type="ChEBI" id="CHEBI:18420"/>
    </ligand>
</feature>
<reference evidence="12 13" key="1">
    <citation type="journal article" date="2013" name="BMC Microbiol.">
        <title>Identification of the type II cytochrome c maturation pathway in anammox bacteria by comparative genomics.</title>
        <authorList>
            <person name="Ferousi C."/>
            <person name="Speth D.R."/>
            <person name="Reimann J."/>
            <person name="Op den Camp H.J."/>
            <person name="Allen J.W."/>
            <person name="Keltjens J.T."/>
            <person name="Jetten M.S."/>
        </authorList>
    </citation>
    <scope>NUCLEOTIDE SEQUENCE [LARGE SCALE GENOMIC DNA]</scope>
    <source>
        <strain evidence="12">RU1</strain>
    </source>
</reference>
<dbReference type="PATRIC" id="fig|380242.3.peg.840"/>
<proteinExistence type="inferred from homology"/>
<comment type="subunit">
    <text evidence="2 10">Homodimer.</text>
</comment>
<dbReference type="HAMAP" id="MF_01405">
    <property type="entry name" value="Non_canon_purine_NTPase"/>
    <property type="match status" value="1"/>
</dbReference>
<comment type="catalytic activity">
    <reaction evidence="10">
        <text>ITP + H2O = IMP + diphosphate + H(+)</text>
        <dbReference type="Rhea" id="RHEA:29399"/>
        <dbReference type="ChEBI" id="CHEBI:15377"/>
        <dbReference type="ChEBI" id="CHEBI:15378"/>
        <dbReference type="ChEBI" id="CHEBI:33019"/>
        <dbReference type="ChEBI" id="CHEBI:58053"/>
        <dbReference type="ChEBI" id="CHEBI:61402"/>
        <dbReference type="EC" id="3.6.1.66"/>
    </reaction>
</comment>
<dbReference type="InterPro" id="IPR020922">
    <property type="entry name" value="dITP/XTP_pyrophosphatase"/>
</dbReference>
<comment type="cofactor">
    <cofactor evidence="10">
        <name>Mg(2+)</name>
        <dbReference type="ChEBI" id="CHEBI:18420"/>
    </cofactor>
    <text evidence="10">Binds 1 Mg(2+) ion per subunit.</text>
</comment>
<feature type="binding site" evidence="10">
    <location>
        <position position="186"/>
    </location>
    <ligand>
        <name>substrate</name>
    </ligand>
</feature>
<keyword evidence="4 10" id="KW-0547">Nucleotide-binding</keyword>
<feature type="binding site" evidence="10">
    <location>
        <begin position="17"/>
        <end position="22"/>
    </location>
    <ligand>
        <name>substrate</name>
    </ligand>
</feature>
<evidence type="ECO:0000256" key="11">
    <source>
        <dbReference type="RuleBase" id="RU003781"/>
    </source>
</evidence>
<comment type="similarity">
    <text evidence="1 10 11">Belongs to the HAM1 NTPase family.</text>
</comment>
<evidence type="ECO:0000256" key="2">
    <source>
        <dbReference type="ARBA" id="ARBA00011738"/>
    </source>
</evidence>
<evidence type="ECO:0000256" key="5">
    <source>
        <dbReference type="ARBA" id="ARBA00022801"/>
    </source>
</evidence>
<gene>
    <name evidence="12" type="ORF">BROFUL_00661</name>
</gene>
<feature type="binding site" evidence="10">
    <location>
        <begin position="191"/>
        <end position="192"/>
    </location>
    <ligand>
        <name>substrate</name>
    </ligand>
</feature>
<dbReference type="Pfam" id="PF01725">
    <property type="entry name" value="Ham1p_like"/>
    <property type="match status" value="1"/>
</dbReference>
<comment type="function">
    <text evidence="10">Pyrophosphatase that catalyzes the hydrolysis of nucleoside triphosphates to their monophosphate derivatives, with a high preference for the non-canonical purine nucleotides XTP (xanthosine triphosphate), dITP (deoxyinosine triphosphate) and ITP. Seems to function as a house-cleaning enzyme that removes non-canonical purine nucleotides from the nucleotide pool, thus preventing their incorporation into DNA/RNA and avoiding chromosomal lesions.</text>
</comment>
<dbReference type="EMBL" id="LAQJ01000087">
    <property type="protein sequence ID" value="KKO20625.1"/>
    <property type="molecule type" value="Genomic_DNA"/>
</dbReference>
<comment type="catalytic activity">
    <reaction evidence="9 10">
        <text>XTP + H2O = XMP + diphosphate + H(+)</text>
        <dbReference type="Rhea" id="RHEA:28610"/>
        <dbReference type="ChEBI" id="CHEBI:15377"/>
        <dbReference type="ChEBI" id="CHEBI:15378"/>
        <dbReference type="ChEBI" id="CHEBI:33019"/>
        <dbReference type="ChEBI" id="CHEBI:57464"/>
        <dbReference type="ChEBI" id="CHEBI:61314"/>
        <dbReference type="EC" id="3.6.1.66"/>
    </reaction>
</comment>
<dbReference type="NCBIfam" id="NF011397">
    <property type="entry name" value="PRK14822.1"/>
    <property type="match status" value="1"/>
</dbReference>
<evidence type="ECO:0000256" key="10">
    <source>
        <dbReference type="HAMAP-Rule" id="MF_01405"/>
    </source>
</evidence>
<evidence type="ECO:0000313" key="13">
    <source>
        <dbReference type="Proteomes" id="UP000034954"/>
    </source>
</evidence>
<dbReference type="GO" id="GO:0036222">
    <property type="term" value="F:XTP diphosphatase activity"/>
    <property type="evidence" value="ECO:0007669"/>
    <property type="project" value="UniProtKB-UniRule"/>
</dbReference>
<dbReference type="AlphaFoldDB" id="A0A0M2UYH1"/>
<dbReference type="SUPFAM" id="SSF52972">
    <property type="entry name" value="ITPase-like"/>
    <property type="match status" value="1"/>
</dbReference>
<evidence type="ECO:0000256" key="4">
    <source>
        <dbReference type="ARBA" id="ARBA00022741"/>
    </source>
</evidence>
<evidence type="ECO:0000313" key="12">
    <source>
        <dbReference type="EMBL" id="KKO20625.1"/>
    </source>
</evidence>
<dbReference type="NCBIfam" id="TIGR00042">
    <property type="entry name" value="RdgB/HAM1 family non-canonical purine NTP pyrophosphatase"/>
    <property type="match status" value="1"/>
</dbReference>
<dbReference type="InterPro" id="IPR029001">
    <property type="entry name" value="ITPase-like_fam"/>
</dbReference>
<evidence type="ECO:0000256" key="6">
    <source>
        <dbReference type="ARBA" id="ARBA00022842"/>
    </source>
</evidence>
<evidence type="ECO:0000256" key="7">
    <source>
        <dbReference type="ARBA" id="ARBA00023080"/>
    </source>
</evidence>
<accession>A0A0M2UYH1</accession>
<dbReference type="GO" id="GO:0005829">
    <property type="term" value="C:cytosol"/>
    <property type="evidence" value="ECO:0007669"/>
    <property type="project" value="TreeGrafter"/>
</dbReference>
<dbReference type="GO" id="GO:0017111">
    <property type="term" value="F:ribonucleoside triphosphate phosphatase activity"/>
    <property type="evidence" value="ECO:0007669"/>
    <property type="project" value="InterPro"/>
</dbReference>
<dbReference type="Gene3D" id="3.90.950.10">
    <property type="match status" value="1"/>
</dbReference>
<name>A0A0M2UYH1_9BACT</name>
<evidence type="ECO:0000256" key="3">
    <source>
        <dbReference type="ARBA" id="ARBA00022723"/>
    </source>
</evidence>
<feature type="binding site" evidence="10">
    <location>
        <begin position="163"/>
        <end position="166"/>
    </location>
    <ligand>
        <name>substrate</name>
    </ligand>
</feature>
<evidence type="ECO:0000256" key="9">
    <source>
        <dbReference type="ARBA" id="ARBA00052017"/>
    </source>
</evidence>
<dbReference type="PANTHER" id="PTHR11067:SF9">
    <property type="entry name" value="INOSINE TRIPHOSPHATE PYROPHOSPHATASE"/>
    <property type="match status" value="1"/>
</dbReference>
<evidence type="ECO:0000256" key="1">
    <source>
        <dbReference type="ARBA" id="ARBA00008023"/>
    </source>
</evidence>
<dbReference type="GO" id="GO:0000166">
    <property type="term" value="F:nucleotide binding"/>
    <property type="evidence" value="ECO:0007669"/>
    <property type="project" value="UniProtKB-KW"/>
</dbReference>
<dbReference type="EC" id="3.6.1.66" evidence="10"/>
<keyword evidence="13" id="KW-1185">Reference proteome</keyword>
<dbReference type="GO" id="GO:0046872">
    <property type="term" value="F:metal ion binding"/>
    <property type="evidence" value="ECO:0007669"/>
    <property type="project" value="UniProtKB-KW"/>
</dbReference>
<dbReference type="GO" id="GO:0009117">
    <property type="term" value="P:nucleotide metabolic process"/>
    <property type="evidence" value="ECO:0007669"/>
    <property type="project" value="UniProtKB-KW"/>
</dbReference>
<keyword evidence="6 10" id="KW-0460">Magnesium</keyword>
<comment type="catalytic activity">
    <reaction evidence="8 10">
        <text>dITP + H2O = dIMP + diphosphate + H(+)</text>
        <dbReference type="Rhea" id="RHEA:28342"/>
        <dbReference type="ChEBI" id="CHEBI:15377"/>
        <dbReference type="ChEBI" id="CHEBI:15378"/>
        <dbReference type="ChEBI" id="CHEBI:33019"/>
        <dbReference type="ChEBI" id="CHEBI:61194"/>
        <dbReference type="ChEBI" id="CHEBI:61382"/>
        <dbReference type="EC" id="3.6.1.66"/>
    </reaction>
</comment>
<dbReference type="GO" id="GO:0036220">
    <property type="term" value="F:ITP diphosphatase activity"/>
    <property type="evidence" value="ECO:0007669"/>
    <property type="project" value="UniProtKB-UniRule"/>
</dbReference>
<organism evidence="12 13">
    <name type="scientific">Candidatus Brocadia fulgida</name>
    <dbReference type="NCBI Taxonomy" id="380242"/>
    <lineage>
        <taxon>Bacteria</taxon>
        <taxon>Pseudomonadati</taxon>
        <taxon>Planctomycetota</taxon>
        <taxon>Candidatus Brocadiia</taxon>
        <taxon>Candidatus Brocadiales</taxon>
        <taxon>Candidatus Brocadiaceae</taxon>
        <taxon>Candidatus Brocadia</taxon>
    </lineage>
</organism>
<keyword evidence="3 10" id="KW-0479">Metal-binding</keyword>
<feature type="binding site" evidence="10">
    <location>
        <position position="81"/>
    </location>
    <ligand>
        <name>substrate</name>
    </ligand>
</feature>
<dbReference type="PANTHER" id="PTHR11067">
    <property type="entry name" value="INOSINE TRIPHOSPHATE PYROPHOSPHATASE/HAM1 PROTEIN"/>
    <property type="match status" value="1"/>
</dbReference>
<dbReference type="FunFam" id="3.90.950.10:FF:000001">
    <property type="entry name" value="dITP/XTP pyrophosphatase"/>
    <property type="match status" value="1"/>
</dbReference>
<dbReference type="CDD" id="cd00515">
    <property type="entry name" value="HAM1"/>
    <property type="match status" value="1"/>
</dbReference>
<dbReference type="GO" id="GO:0035870">
    <property type="term" value="F:dITP diphosphatase activity"/>
    <property type="evidence" value="ECO:0007669"/>
    <property type="project" value="UniProtKB-UniRule"/>
</dbReference>
<keyword evidence="5 10" id="KW-0378">Hydrolase</keyword>